<dbReference type="Proteomes" id="UP000294413">
    <property type="component" value="Plasmid pleu"/>
</dbReference>
<keyword evidence="8 10" id="KW-0456">Lyase</keyword>
<dbReference type="AlphaFoldDB" id="A0A451DFW1"/>
<organism evidence="12 13">
    <name type="scientific">Buchnera aphidicola</name>
    <name type="common">Cinara splendens</name>
    <dbReference type="NCBI Taxonomy" id="2518979"/>
    <lineage>
        <taxon>Bacteria</taxon>
        <taxon>Pseudomonadati</taxon>
        <taxon>Pseudomonadota</taxon>
        <taxon>Gammaproteobacteria</taxon>
        <taxon>Enterobacterales</taxon>
        <taxon>Erwiniaceae</taxon>
        <taxon>Buchnera</taxon>
    </lineage>
</organism>
<protein>
    <recommendedName>
        <fullName evidence="10">3-isopropylmalate dehydratase small subunit</fullName>
        <ecNumber evidence="10">4.2.1.33</ecNumber>
    </recommendedName>
    <alternativeName>
        <fullName evidence="10">Alpha-IPM isomerase</fullName>
        <shortName evidence="10">IPMI</shortName>
    </alternativeName>
    <alternativeName>
        <fullName evidence="10">Isopropylmalate isomerase</fullName>
    </alternativeName>
</protein>
<comment type="function">
    <text evidence="2 10">Catalyzes the isomerization between 2-isopropylmalate and 3-isopropylmalate, via the formation of 2-isopropylmaleate.</text>
</comment>
<evidence type="ECO:0000256" key="3">
    <source>
        <dbReference type="ARBA" id="ARBA00004729"/>
    </source>
</evidence>
<dbReference type="InterPro" id="IPR050075">
    <property type="entry name" value="LeuD"/>
</dbReference>
<evidence type="ECO:0000259" key="11">
    <source>
        <dbReference type="Pfam" id="PF00694"/>
    </source>
</evidence>
<dbReference type="NCBIfam" id="NF002458">
    <property type="entry name" value="PRK01641.1"/>
    <property type="match status" value="1"/>
</dbReference>
<evidence type="ECO:0000256" key="8">
    <source>
        <dbReference type="ARBA" id="ARBA00023239"/>
    </source>
</evidence>
<keyword evidence="12" id="KW-0614">Plasmid</keyword>
<gene>
    <name evidence="10 12" type="primary">leuD</name>
    <name evidence="12" type="ORF">BUCISPPA3004_414</name>
</gene>
<dbReference type="SUPFAM" id="SSF52016">
    <property type="entry name" value="LeuD/IlvD-like"/>
    <property type="match status" value="1"/>
</dbReference>
<name>A0A451DFW1_9GAMM</name>
<evidence type="ECO:0000256" key="1">
    <source>
        <dbReference type="ARBA" id="ARBA00000491"/>
    </source>
</evidence>
<reference evidence="12 13" key="1">
    <citation type="submission" date="2019-02" db="EMBL/GenBank/DDBJ databases">
        <authorList>
            <person name="Manzano-Marin A."/>
            <person name="Manzano-Marin A."/>
        </authorList>
    </citation>
    <scope>NUCLEOTIDE SEQUENCE [LARGE SCALE GENOMIC DNA]</scope>
    <source>
        <strain evidence="12 13">BuCisplendens</strain>
        <plasmid evidence="13">pleu</plasmid>
    </source>
</reference>
<evidence type="ECO:0000256" key="6">
    <source>
        <dbReference type="ARBA" id="ARBA00022430"/>
    </source>
</evidence>
<evidence type="ECO:0000256" key="9">
    <source>
        <dbReference type="ARBA" id="ARBA00023304"/>
    </source>
</evidence>
<feature type="domain" description="Aconitase A/isopropylmalate dehydratase small subunit swivel" evidence="11">
    <location>
        <begin position="3"/>
        <end position="126"/>
    </location>
</feature>
<comment type="pathway">
    <text evidence="3 10">Amino-acid biosynthesis; L-leucine biosynthesis; L-leucine from 3-methyl-2-oxobutanoate: step 2/4.</text>
</comment>
<dbReference type="EMBL" id="LR217723">
    <property type="protein sequence ID" value="VFP85519.1"/>
    <property type="molecule type" value="Genomic_DNA"/>
</dbReference>
<accession>A0A451DFW1</accession>
<dbReference type="UniPathway" id="UPA00048">
    <property type="reaction ID" value="UER00071"/>
</dbReference>
<dbReference type="Pfam" id="PF00694">
    <property type="entry name" value="Aconitase_C"/>
    <property type="match status" value="1"/>
</dbReference>
<dbReference type="EC" id="4.2.1.33" evidence="10"/>
<geneLocation type="plasmid" evidence="12">
    <name>pLeu</name>
</geneLocation>
<dbReference type="HAMAP" id="MF_01031">
    <property type="entry name" value="LeuD_type1"/>
    <property type="match status" value="1"/>
</dbReference>
<dbReference type="GO" id="GO:0003861">
    <property type="term" value="F:3-isopropylmalate dehydratase activity"/>
    <property type="evidence" value="ECO:0007669"/>
    <property type="project" value="UniProtKB-UniRule"/>
</dbReference>
<proteinExistence type="inferred from homology"/>
<keyword evidence="6 10" id="KW-0432">Leucine biosynthesis</keyword>
<evidence type="ECO:0000256" key="10">
    <source>
        <dbReference type="HAMAP-Rule" id="MF_01031"/>
    </source>
</evidence>
<evidence type="ECO:0000256" key="7">
    <source>
        <dbReference type="ARBA" id="ARBA00022605"/>
    </source>
</evidence>
<dbReference type="NCBIfam" id="TIGR00171">
    <property type="entry name" value="leuD"/>
    <property type="match status" value="1"/>
</dbReference>
<dbReference type="InterPro" id="IPR015928">
    <property type="entry name" value="Aconitase/3IPM_dehydase_swvl"/>
</dbReference>
<dbReference type="InterPro" id="IPR004431">
    <property type="entry name" value="3-IsopropMal_deHydase_ssu"/>
</dbReference>
<dbReference type="FunFam" id="3.20.19.10:FF:000003">
    <property type="entry name" value="3-isopropylmalate dehydratase small subunit"/>
    <property type="match status" value="1"/>
</dbReference>
<dbReference type="Gene3D" id="3.20.19.10">
    <property type="entry name" value="Aconitase, domain 4"/>
    <property type="match status" value="1"/>
</dbReference>
<comment type="similarity">
    <text evidence="4 10">Belongs to the LeuD family. LeuD type 1 subfamily.</text>
</comment>
<evidence type="ECO:0000256" key="2">
    <source>
        <dbReference type="ARBA" id="ARBA00002695"/>
    </source>
</evidence>
<keyword evidence="7 10" id="KW-0028">Amino-acid biosynthesis</keyword>
<evidence type="ECO:0000313" key="13">
    <source>
        <dbReference type="Proteomes" id="UP000294413"/>
    </source>
</evidence>
<dbReference type="GO" id="GO:0009098">
    <property type="term" value="P:L-leucine biosynthetic process"/>
    <property type="evidence" value="ECO:0007669"/>
    <property type="project" value="UniProtKB-UniRule"/>
</dbReference>
<evidence type="ECO:0000256" key="5">
    <source>
        <dbReference type="ARBA" id="ARBA00011271"/>
    </source>
</evidence>
<dbReference type="InterPro" id="IPR000573">
    <property type="entry name" value="AconitaseA/IPMdHydase_ssu_swvl"/>
</dbReference>
<evidence type="ECO:0000256" key="4">
    <source>
        <dbReference type="ARBA" id="ARBA00009845"/>
    </source>
</evidence>
<dbReference type="PANTHER" id="PTHR43345:SF5">
    <property type="entry name" value="3-ISOPROPYLMALATE DEHYDRATASE SMALL SUBUNIT"/>
    <property type="match status" value="1"/>
</dbReference>
<keyword evidence="9 10" id="KW-0100">Branched-chain amino acid biosynthesis</keyword>
<comment type="subunit">
    <text evidence="5 10">Heterodimer of LeuC and LeuD.</text>
</comment>
<dbReference type="PANTHER" id="PTHR43345">
    <property type="entry name" value="3-ISOPROPYLMALATE DEHYDRATASE SMALL SUBUNIT 2-RELATED-RELATED"/>
    <property type="match status" value="1"/>
</dbReference>
<comment type="catalytic activity">
    <reaction evidence="1 10">
        <text>(2R,3S)-3-isopropylmalate = (2S)-2-isopropylmalate</text>
        <dbReference type="Rhea" id="RHEA:32287"/>
        <dbReference type="ChEBI" id="CHEBI:1178"/>
        <dbReference type="ChEBI" id="CHEBI:35121"/>
        <dbReference type="EC" id="4.2.1.33"/>
    </reaction>
</comment>
<dbReference type="GO" id="GO:0009316">
    <property type="term" value="C:3-isopropylmalate dehydratase complex"/>
    <property type="evidence" value="ECO:0007669"/>
    <property type="project" value="InterPro"/>
</dbReference>
<evidence type="ECO:0000313" key="12">
    <source>
        <dbReference type="EMBL" id="VFP85519.1"/>
    </source>
</evidence>
<sequence>MVMQKFIQHVGIIVPFDMSNIDTDIIIPKQFLQKIDKVGFGKKLFFNWRFLNSSGTLKNPNFILNKKNYSKASILLTRNNFGCGSSREHAVWALMDYGFKVVIAHSFSDIFANNCLNNRLLLISLSKDIIDKLFSILKKKKNVLCMINLLKEIIIVDNYCVKFVINSIQKQSIMYGFDNIDYTLKHEKKINFYEKNHSMFNFY</sequence>